<evidence type="ECO:0000256" key="1">
    <source>
        <dbReference type="SAM" id="MobiDB-lite"/>
    </source>
</evidence>
<sequence length="269" mass="30552">MAPKHPAQTTRGNLSARQWQDLRQAARLARSEGVSVTWRRDGSILISPLKPPNDSTNTAGSRQSGQVKKQETTRDADVPKPMETDGNKRATASKKQQRDTRRLQEYQESKRVPQSAARWLLLTQRQLWAARKASCNAVWAGWMRSRTPEARPATRRKLRDLLWRAWTHPQIEPPQSSSVPRGCTVILTRLQVLGMRSFRDEYIRARARALSNHSLRARGLSKALWSWLGFRRVTDFDRTHKAARSPETAGLGTSISARSRKKSRGGKKS</sequence>
<organism evidence="2">
    <name type="scientific">Coccolithus braarudii</name>
    <dbReference type="NCBI Taxonomy" id="221442"/>
    <lineage>
        <taxon>Eukaryota</taxon>
        <taxon>Haptista</taxon>
        <taxon>Haptophyta</taxon>
        <taxon>Prymnesiophyceae</taxon>
        <taxon>Coccolithales</taxon>
        <taxon>Coccolithaceae</taxon>
        <taxon>Coccolithus</taxon>
    </lineage>
</organism>
<accession>A0A7S0L5D4</accession>
<protein>
    <submittedName>
        <fullName evidence="2">Uncharacterized protein</fullName>
    </submittedName>
</protein>
<feature type="compositionally biased region" description="Basic and acidic residues" evidence="1">
    <location>
        <begin position="96"/>
        <end position="109"/>
    </location>
</feature>
<dbReference type="EMBL" id="HBEY01006380">
    <property type="protein sequence ID" value="CAD8599783.1"/>
    <property type="molecule type" value="Transcribed_RNA"/>
</dbReference>
<feature type="compositionally biased region" description="Basic and acidic residues" evidence="1">
    <location>
        <begin position="68"/>
        <end position="88"/>
    </location>
</feature>
<dbReference type="AlphaFoldDB" id="A0A7S0L5D4"/>
<feature type="region of interest" description="Disordered" evidence="1">
    <location>
        <begin position="40"/>
        <end position="109"/>
    </location>
</feature>
<name>A0A7S0L5D4_9EUKA</name>
<reference evidence="2" key="1">
    <citation type="submission" date="2021-01" db="EMBL/GenBank/DDBJ databases">
        <authorList>
            <person name="Corre E."/>
            <person name="Pelletier E."/>
            <person name="Niang G."/>
            <person name="Scheremetjew M."/>
            <person name="Finn R."/>
            <person name="Kale V."/>
            <person name="Holt S."/>
            <person name="Cochrane G."/>
            <person name="Meng A."/>
            <person name="Brown T."/>
            <person name="Cohen L."/>
        </authorList>
    </citation>
    <scope>NUCLEOTIDE SEQUENCE</scope>
    <source>
        <strain evidence="2">PLY182g</strain>
    </source>
</reference>
<proteinExistence type="predicted"/>
<feature type="compositionally biased region" description="Basic residues" evidence="1">
    <location>
        <begin position="258"/>
        <end position="269"/>
    </location>
</feature>
<feature type="compositionally biased region" description="Polar residues" evidence="1">
    <location>
        <begin position="53"/>
        <end position="67"/>
    </location>
</feature>
<feature type="region of interest" description="Disordered" evidence="1">
    <location>
        <begin position="241"/>
        <end position="269"/>
    </location>
</feature>
<gene>
    <name evidence="2" type="ORF">CPEL01642_LOCUS3113</name>
</gene>
<evidence type="ECO:0000313" key="2">
    <source>
        <dbReference type="EMBL" id="CAD8599783.1"/>
    </source>
</evidence>